<dbReference type="Gene3D" id="3.40.525.10">
    <property type="entry name" value="CRAL-TRIO lipid binding domain"/>
    <property type="match status" value="1"/>
</dbReference>
<dbReference type="PANTHER" id="PTHR45657">
    <property type="entry name" value="CRAL-TRIO DOMAIN-CONTAINING PROTEIN YKL091C-RELATED"/>
    <property type="match status" value="1"/>
</dbReference>
<dbReference type="Pfam" id="PF00650">
    <property type="entry name" value="CRAL_TRIO"/>
    <property type="match status" value="1"/>
</dbReference>
<organism evidence="2 3">
    <name type="scientific">Zasmidium cellare</name>
    <name type="common">Wine cellar mold</name>
    <name type="synonym">Racodium cellare</name>
    <dbReference type="NCBI Taxonomy" id="395010"/>
    <lineage>
        <taxon>Eukaryota</taxon>
        <taxon>Fungi</taxon>
        <taxon>Dikarya</taxon>
        <taxon>Ascomycota</taxon>
        <taxon>Pezizomycotina</taxon>
        <taxon>Dothideomycetes</taxon>
        <taxon>Dothideomycetidae</taxon>
        <taxon>Mycosphaerellales</taxon>
        <taxon>Mycosphaerellaceae</taxon>
        <taxon>Zasmidium</taxon>
    </lineage>
</organism>
<dbReference type="Proteomes" id="UP001305779">
    <property type="component" value="Unassembled WGS sequence"/>
</dbReference>
<accession>A0ABR0E0Z0</accession>
<dbReference type="SUPFAM" id="SSF52087">
    <property type="entry name" value="CRAL/TRIO domain"/>
    <property type="match status" value="1"/>
</dbReference>
<sequence length="361" mass="40959">MSRGELSEPASAHEYPAGHLHHLSETQKKALEEFKIICEEQGCYKPGDESKQPTHDDEALLRFLRARRFVPSDALAQFQATEEWRKEQGIEEWYDTIDIDEYEETRVLYTHWTGRRDRTGIPLYVFNIGGLDSKKLSESDTPTKAQQHGGLSPKLRRLFATYEHLTNFVFPLCSSAPSRKYAETPISQTCNIVDISGVSIRQFWSLKKHLQDASTLATVHYPETLGKTFIVGAPSFFPTIWNWLKGWFDPITVSKIFILSDAQVKPTLEKFVESHDIPKRYGGSLDWEFGDLPLIDSELLGLMNMDEDIPTILPGPIRWRKSADGAKVEAHALGSSSGQQRDEVIAHMSSDVFVKSLFVLD</sequence>
<evidence type="ECO:0000313" key="2">
    <source>
        <dbReference type="EMBL" id="KAK4495080.1"/>
    </source>
</evidence>
<dbReference type="SMART" id="SM00516">
    <property type="entry name" value="SEC14"/>
    <property type="match status" value="1"/>
</dbReference>
<dbReference type="PANTHER" id="PTHR45657:SF3">
    <property type="entry name" value="TRANSPORTER, PUTATIVE (AFU_ORTHOLOGUE AFUA_5G09260)-RELATED"/>
    <property type="match status" value="1"/>
</dbReference>
<dbReference type="SMART" id="SM01100">
    <property type="entry name" value="CRAL_TRIO_N"/>
    <property type="match status" value="1"/>
</dbReference>
<dbReference type="PROSITE" id="PS50191">
    <property type="entry name" value="CRAL_TRIO"/>
    <property type="match status" value="1"/>
</dbReference>
<comment type="caution">
    <text evidence="2">The sequence shown here is derived from an EMBL/GenBank/DDBJ whole genome shotgun (WGS) entry which is preliminary data.</text>
</comment>
<dbReference type="SUPFAM" id="SSF46938">
    <property type="entry name" value="CRAL/TRIO N-terminal domain"/>
    <property type="match status" value="1"/>
</dbReference>
<protein>
    <recommendedName>
        <fullName evidence="1">CRAL-TRIO domain-containing protein</fullName>
    </recommendedName>
</protein>
<keyword evidence="3" id="KW-1185">Reference proteome</keyword>
<reference evidence="2 3" key="1">
    <citation type="journal article" date="2023" name="G3 (Bethesda)">
        <title>A chromosome-level genome assembly of Zasmidium syzygii isolated from banana leaves.</title>
        <authorList>
            <person name="van Westerhoven A.C."/>
            <person name="Mehrabi R."/>
            <person name="Talebi R."/>
            <person name="Steentjes M.B.F."/>
            <person name="Corcolon B."/>
            <person name="Chong P.A."/>
            <person name="Kema G.H.J."/>
            <person name="Seidl M.F."/>
        </authorList>
    </citation>
    <scope>NUCLEOTIDE SEQUENCE [LARGE SCALE GENOMIC DNA]</scope>
    <source>
        <strain evidence="2 3">P124</strain>
    </source>
</reference>
<dbReference type="InterPro" id="IPR036273">
    <property type="entry name" value="CRAL/TRIO_N_dom_sf"/>
</dbReference>
<evidence type="ECO:0000313" key="3">
    <source>
        <dbReference type="Proteomes" id="UP001305779"/>
    </source>
</evidence>
<feature type="domain" description="CRAL-TRIO" evidence="1">
    <location>
        <begin position="95"/>
        <end position="289"/>
    </location>
</feature>
<dbReference type="InterPro" id="IPR011074">
    <property type="entry name" value="CRAL/TRIO_N_dom"/>
</dbReference>
<dbReference type="Pfam" id="PF03765">
    <property type="entry name" value="CRAL_TRIO_N"/>
    <property type="match status" value="1"/>
</dbReference>
<gene>
    <name evidence="2" type="ORF">PRZ48_013407</name>
</gene>
<name>A0ABR0E0Z0_ZASCE</name>
<dbReference type="InterPro" id="IPR051026">
    <property type="entry name" value="PI/PC_transfer"/>
</dbReference>
<dbReference type="InterPro" id="IPR036865">
    <property type="entry name" value="CRAL-TRIO_dom_sf"/>
</dbReference>
<proteinExistence type="predicted"/>
<evidence type="ECO:0000259" key="1">
    <source>
        <dbReference type="PROSITE" id="PS50191"/>
    </source>
</evidence>
<dbReference type="CDD" id="cd00170">
    <property type="entry name" value="SEC14"/>
    <property type="match status" value="1"/>
</dbReference>
<dbReference type="Gene3D" id="1.10.8.20">
    <property type="entry name" value="N-terminal domain of phosphatidylinositol transfer protein sec14p"/>
    <property type="match status" value="1"/>
</dbReference>
<dbReference type="EMBL" id="JAXOVC010000012">
    <property type="protein sequence ID" value="KAK4495080.1"/>
    <property type="molecule type" value="Genomic_DNA"/>
</dbReference>
<dbReference type="InterPro" id="IPR001251">
    <property type="entry name" value="CRAL-TRIO_dom"/>
</dbReference>